<dbReference type="AlphaFoldDB" id="A0A2H3BUG9"/>
<proteinExistence type="predicted"/>
<dbReference type="InterPro" id="IPR032675">
    <property type="entry name" value="LRR_dom_sf"/>
</dbReference>
<name>A0A2H3BUG9_9AGAR</name>
<reference evidence="3" key="1">
    <citation type="journal article" date="2017" name="Nat. Ecol. Evol.">
        <title>Genome expansion and lineage-specific genetic innovations in the forest pathogenic fungi Armillaria.</title>
        <authorList>
            <person name="Sipos G."/>
            <person name="Prasanna A.N."/>
            <person name="Walter M.C."/>
            <person name="O'Connor E."/>
            <person name="Balint B."/>
            <person name="Krizsan K."/>
            <person name="Kiss B."/>
            <person name="Hess J."/>
            <person name="Varga T."/>
            <person name="Slot J."/>
            <person name="Riley R."/>
            <person name="Boka B."/>
            <person name="Rigling D."/>
            <person name="Barry K."/>
            <person name="Lee J."/>
            <person name="Mihaltcheva S."/>
            <person name="LaButti K."/>
            <person name="Lipzen A."/>
            <person name="Waldron R."/>
            <person name="Moloney N.M."/>
            <person name="Sperisen C."/>
            <person name="Kredics L."/>
            <person name="Vagvoelgyi C."/>
            <person name="Patrignani A."/>
            <person name="Fitzpatrick D."/>
            <person name="Nagy I."/>
            <person name="Doyle S."/>
            <person name="Anderson J.B."/>
            <person name="Grigoriev I.V."/>
            <person name="Gueldener U."/>
            <person name="Muensterkoetter M."/>
            <person name="Nagy L.G."/>
        </authorList>
    </citation>
    <scope>NUCLEOTIDE SEQUENCE [LARGE SCALE GENOMIC DNA]</scope>
    <source>
        <strain evidence="3">28-4</strain>
    </source>
</reference>
<dbReference type="InterPro" id="IPR001810">
    <property type="entry name" value="F-box_dom"/>
</dbReference>
<evidence type="ECO:0000313" key="2">
    <source>
        <dbReference type="EMBL" id="PBK73240.1"/>
    </source>
</evidence>
<feature type="domain" description="F-box" evidence="1">
    <location>
        <begin position="118"/>
        <end position="183"/>
    </location>
</feature>
<evidence type="ECO:0000259" key="1">
    <source>
        <dbReference type="Pfam" id="PF12937"/>
    </source>
</evidence>
<organism evidence="2 3">
    <name type="scientific">Armillaria solidipes</name>
    <dbReference type="NCBI Taxonomy" id="1076256"/>
    <lineage>
        <taxon>Eukaryota</taxon>
        <taxon>Fungi</taxon>
        <taxon>Dikarya</taxon>
        <taxon>Basidiomycota</taxon>
        <taxon>Agaricomycotina</taxon>
        <taxon>Agaricomycetes</taxon>
        <taxon>Agaricomycetidae</taxon>
        <taxon>Agaricales</taxon>
        <taxon>Marasmiineae</taxon>
        <taxon>Physalacriaceae</taxon>
        <taxon>Armillaria</taxon>
    </lineage>
</organism>
<dbReference type="Pfam" id="PF12937">
    <property type="entry name" value="F-box-like"/>
    <property type="match status" value="1"/>
</dbReference>
<dbReference type="Gene3D" id="1.20.1280.50">
    <property type="match status" value="1"/>
</dbReference>
<dbReference type="EMBL" id="KZ293420">
    <property type="protein sequence ID" value="PBK73240.1"/>
    <property type="molecule type" value="Genomic_DNA"/>
</dbReference>
<dbReference type="Proteomes" id="UP000218334">
    <property type="component" value="Unassembled WGS sequence"/>
</dbReference>
<keyword evidence="3" id="KW-1185">Reference proteome</keyword>
<dbReference type="SUPFAM" id="SSF52047">
    <property type="entry name" value="RNI-like"/>
    <property type="match status" value="1"/>
</dbReference>
<dbReference type="STRING" id="1076256.A0A2H3BUG9"/>
<sequence length="613" mass="69321">MAFVPWSPCTGCSCKNHHLPSYDYSPDRYILKNAGLTRLTRSNDPPLDAEVDSLQAMIASYEAELQSIQSEEAHLKAFILDMEHQVSAIQKTVDALPQERERISEAIQERKRLLSPMRRLPPEILSRVFRWTIQFPMSLYQNGQSAYWWRFVQEENILCSIERVCKRWREACLSSPELWSYINIIINDVNFGDNAHAYIRRLGRQLSRSGGSSALLSLAISHDASQSSPSDSTQMPPTLMALLFSLAGRIQELHVALPSRMFEGIPSLQLSLPSLKTLGLIPTDGEAIDDHQSLQLFSSTPNLRTLDIVDVKRLYHSFVLPWSQITTFRGDHARHPSHSPGALPRHYLYALKQLSELEECHLRLEANSVNESSWDECSFPITCPKLRILKLSSWRHNTDMPITKLADRLVLPALMQLEVQCSVGDAGRDPRQTFTAIRELLQRSKAPITVLHFDHGCILTADILHVLQNTPTLEDIRLTDIDEGAVADQVLFDLTLKPDKPALVPRLRTLHLSGALPLHMHTFRDMLKSRWTVADICSPPVRRLAEVKLCRFISAADEQRLAPIIRSSANSLRIDSSQGLEVTASYRVVKMKDLCKANPMKISSISSWNRALP</sequence>
<dbReference type="Gene3D" id="3.80.10.10">
    <property type="entry name" value="Ribonuclease Inhibitor"/>
    <property type="match status" value="1"/>
</dbReference>
<accession>A0A2H3BUG9</accession>
<gene>
    <name evidence="2" type="ORF">ARMSODRAFT_1001385</name>
</gene>
<evidence type="ECO:0000313" key="3">
    <source>
        <dbReference type="Proteomes" id="UP000218334"/>
    </source>
</evidence>
<protein>
    <recommendedName>
        <fullName evidence="1">F-box domain-containing protein</fullName>
    </recommendedName>
</protein>